<accession>A0AA96G9D5</accession>
<protein>
    <submittedName>
        <fullName evidence="2">NAD-dependent epimerase/dehydratase family protein</fullName>
    </submittedName>
</protein>
<dbReference type="KEGG" id="nall:PP769_12660"/>
<reference evidence="2 3" key="1">
    <citation type="submission" date="2023-01" db="EMBL/GenBank/DDBJ databases">
        <title>Cultivation and genomic characterization of new, ubiquitous marine nitrite-oxidizing bacteria from the Nitrospirales.</title>
        <authorList>
            <person name="Mueller A.J."/>
            <person name="Daebeler A."/>
            <person name="Herbold C.W."/>
            <person name="Kirkegaard R.H."/>
            <person name="Daims H."/>
        </authorList>
    </citation>
    <scope>NUCLEOTIDE SEQUENCE [LARGE SCALE GENOMIC DNA]</scope>
    <source>
        <strain evidence="2 3">VA</strain>
    </source>
</reference>
<proteinExistence type="predicted"/>
<dbReference type="Proteomes" id="UP001302719">
    <property type="component" value="Chromosome"/>
</dbReference>
<dbReference type="Pfam" id="PF01370">
    <property type="entry name" value="Epimerase"/>
    <property type="match status" value="1"/>
</dbReference>
<dbReference type="InterPro" id="IPR036291">
    <property type="entry name" value="NAD(P)-bd_dom_sf"/>
</dbReference>
<name>A0AA96G9D5_9BACT</name>
<gene>
    <name evidence="2" type="ORF">PP769_12660</name>
</gene>
<organism evidence="2 3">
    <name type="scientific">Candidatus Nitrospira allomarina</name>
    <dbReference type="NCBI Taxonomy" id="3020900"/>
    <lineage>
        <taxon>Bacteria</taxon>
        <taxon>Pseudomonadati</taxon>
        <taxon>Nitrospirota</taxon>
        <taxon>Nitrospiria</taxon>
        <taxon>Nitrospirales</taxon>
        <taxon>Nitrospiraceae</taxon>
        <taxon>Nitrospira</taxon>
    </lineage>
</organism>
<dbReference type="InterPro" id="IPR001509">
    <property type="entry name" value="Epimerase_deHydtase"/>
</dbReference>
<evidence type="ECO:0000259" key="1">
    <source>
        <dbReference type="Pfam" id="PF01370"/>
    </source>
</evidence>
<evidence type="ECO:0000313" key="3">
    <source>
        <dbReference type="Proteomes" id="UP001302719"/>
    </source>
</evidence>
<dbReference type="PANTHER" id="PTHR43238">
    <property type="entry name" value="GDP-L-FUCOSE SYNTHASE"/>
    <property type="match status" value="1"/>
</dbReference>
<sequence>MTKPNSSIYFGKRILVSGGTGMIGIPLVRALSALGAQVTVVSLEQESYARALLGSSIAFFRGDLTCNDTCKKAVEGQEYVFNLVGIKGSVGIGVKRAASYFVPMLRYQSNLLEAAFRGGVSRYLFVSSICAYPPATLHVEDNVWNGLPKQNDRYAGIAKRIGELEAETYLHEYNWEAVRVVRPSNVYGPLDDFNPVTGQVIPALIRRVLDGESPVRIWGDGSAIRDFIFVEDVVEGLLLGMEHAPPCFPINLGSGVPTTIRQLAEIIVAESRVSTEIEWDPSKPAGDPVRLLSMERAEATIGFCPKISLQEGIRQTIHWYIKNRELAHERKNLLSA</sequence>
<dbReference type="AlphaFoldDB" id="A0AA96G9D5"/>
<dbReference type="RefSeq" id="WP_312640635.1">
    <property type="nucleotide sequence ID" value="NZ_CP116967.1"/>
</dbReference>
<dbReference type="GO" id="GO:0050577">
    <property type="term" value="F:GDP-L-fucose synthase activity"/>
    <property type="evidence" value="ECO:0007669"/>
    <property type="project" value="TreeGrafter"/>
</dbReference>
<feature type="domain" description="NAD-dependent epimerase/dehydratase" evidence="1">
    <location>
        <begin position="14"/>
        <end position="243"/>
    </location>
</feature>
<dbReference type="Gene3D" id="3.40.50.720">
    <property type="entry name" value="NAD(P)-binding Rossmann-like Domain"/>
    <property type="match status" value="1"/>
</dbReference>
<keyword evidence="3" id="KW-1185">Reference proteome</keyword>
<dbReference type="EMBL" id="CP116967">
    <property type="protein sequence ID" value="WNM56827.1"/>
    <property type="molecule type" value="Genomic_DNA"/>
</dbReference>
<dbReference type="Gene3D" id="3.90.25.10">
    <property type="entry name" value="UDP-galactose 4-epimerase, domain 1"/>
    <property type="match status" value="1"/>
</dbReference>
<dbReference type="SUPFAM" id="SSF51735">
    <property type="entry name" value="NAD(P)-binding Rossmann-fold domains"/>
    <property type="match status" value="1"/>
</dbReference>
<evidence type="ECO:0000313" key="2">
    <source>
        <dbReference type="EMBL" id="WNM56827.1"/>
    </source>
</evidence>
<dbReference type="PANTHER" id="PTHR43238:SF1">
    <property type="entry name" value="GDP-L-FUCOSE SYNTHASE"/>
    <property type="match status" value="1"/>
</dbReference>